<reference evidence="6 7" key="1">
    <citation type="journal article" date="2018" name="Sci. Rep.">
        <title>Genomic signatures of local adaptation to the degree of environmental predictability in rotifers.</title>
        <authorList>
            <person name="Franch-Gras L."/>
            <person name="Hahn C."/>
            <person name="Garcia-Roger E.M."/>
            <person name="Carmona M.J."/>
            <person name="Serra M."/>
            <person name="Gomez A."/>
        </authorList>
    </citation>
    <scope>NUCLEOTIDE SEQUENCE [LARGE SCALE GENOMIC DNA]</scope>
    <source>
        <strain evidence="6">HYR1</strain>
    </source>
</reference>
<evidence type="ECO:0000256" key="1">
    <source>
        <dbReference type="ARBA" id="ARBA00004141"/>
    </source>
</evidence>
<gene>
    <name evidence="6" type="ORF">BpHYR1_005577</name>
</gene>
<keyword evidence="3 5" id="KW-1133">Transmembrane helix</keyword>
<proteinExistence type="predicted"/>
<organism evidence="6 7">
    <name type="scientific">Brachionus plicatilis</name>
    <name type="common">Marine rotifer</name>
    <name type="synonym">Brachionus muelleri</name>
    <dbReference type="NCBI Taxonomy" id="10195"/>
    <lineage>
        <taxon>Eukaryota</taxon>
        <taxon>Metazoa</taxon>
        <taxon>Spiralia</taxon>
        <taxon>Gnathifera</taxon>
        <taxon>Rotifera</taxon>
        <taxon>Eurotatoria</taxon>
        <taxon>Monogononta</taxon>
        <taxon>Pseudotrocha</taxon>
        <taxon>Ploima</taxon>
        <taxon>Brachionidae</taxon>
        <taxon>Brachionus</taxon>
    </lineage>
</organism>
<dbReference type="GO" id="GO:0016020">
    <property type="term" value="C:membrane"/>
    <property type="evidence" value="ECO:0007669"/>
    <property type="project" value="UniProtKB-SubCell"/>
</dbReference>
<feature type="non-terminal residue" evidence="6">
    <location>
        <position position="198"/>
    </location>
</feature>
<dbReference type="EMBL" id="REGN01001125">
    <property type="protein sequence ID" value="RNA36796.1"/>
    <property type="molecule type" value="Genomic_DNA"/>
</dbReference>
<dbReference type="SUPFAM" id="SSF103473">
    <property type="entry name" value="MFS general substrate transporter"/>
    <property type="match status" value="1"/>
</dbReference>
<evidence type="ECO:0000313" key="7">
    <source>
        <dbReference type="Proteomes" id="UP000276133"/>
    </source>
</evidence>
<protein>
    <submittedName>
        <fullName evidence="6">Solute carrier family 22 member 4</fullName>
    </submittedName>
</protein>
<name>A0A3M7SM44_BRAPC</name>
<evidence type="ECO:0000313" key="6">
    <source>
        <dbReference type="EMBL" id="RNA36796.1"/>
    </source>
</evidence>
<keyword evidence="7" id="KW-1185">Reference proteome</keyword>
<feature type="transmembrane region" description="Helical" evidence="5">
    <location>
        <begin position="118"/>
        <end position="136"/>
    </location>
</feature>
<comment type="subcellular location">
    <subcellularLocation>
        <location evidence="1">Membrane</location>
        <topology evidence="1">Multi-pass membrane protein</topology>
    </subcellularLocation>
</comment>
<evidence type="ECO:0000256" key="5">
    <source>
        <dbReference type="SAM" id="Phobius"/>
    </source>
</evidence>
<dbReference type="AlphaFoldDB" id="A0A3M7SM44"/>
<comment type="caution">
    <text evidence="6">The sequence shown here is derived from an EMBL/GenBank/DDBJ whole genome shotgun (WGS) entry which is preliminary data.</text>
</comment>
<sequence>MKSLRHENIYEDIGEFGPYQLLLFFLIGLLAVQPSLTGYGFIFIGATPDYQCKKPATAQRLSYNNSFDDKCFYKIYSNETSQIAFEPCTEWTYSKEYYDTTLVTEWDLVCSKSYFKDLYLTMHFIGTFAVIVTGVLSDRFGRKKVAFAFVCFNAFLSAVSAMLINTSLFELNFKRTFFAVLKLIYGISSSVYSVAIIL</sequence>
<feature type="transmembrane region" description="Helical" evidence="5">
    <location>
        <begin position="145"/>
        <end position="164"/>
    </location>
</feature>
<dbReference type="OrthoDB" id="3936150at2759"/>
<feature type="transmembrane region" description="Helical" evidence="5">
    <location>
        <begin position="176"/>
        <end position="197"/>
    </location>
</feature>
<evidence type="ECO:0000256" key="3">
    <source>
        <dbReference type="ARBA" id="ARBA00022989"/>
    </source>
</evidence>
<dbReference type="Proteomes" id="UP000276133">
    <property type="component" value="Unassembled WGS sequence"/>
</dbReference>
<evidence type="ECO:0000256" key="2">
    <source>
        <dbReference type="ARBA" id="ARBA00022692"/>
    </source>
</evidence>
<dbReference type="GO" id="GO:0022857">
    <property type="term" value="F:transmembrane transporter activity"/>
    <property type="evidence" value="ECO:0007669"/>
    <property type="project" value="InterPro"/>
</dbReference>
<dbReference type="PROSITE" id="PS00216">
    <property type="entry name" value="SUGAR_TRANSPORT_1"/>
    <property type="match status" value="1"/>
</dbReference>
<keyword evidence="2 5" id="KW-0812">Transmembrane</keyword>
<keyword evidence="4 5" id="KW-0472">Membrane</keyword>
<dbReference type="InterPro" id="IPR036259">
    <property type="entry name" value="MFS_trans_sf"/>
</dbReference>
<evidence type="ECO:0000256" key="4">
    <source>
        <dbReference type="ARBA" id="ARBA00023136"/>
    </source>
</evidence>
<accession>A0A3M7SM44</accession>
<dbReference type="InterPro" id="IPR005829">
    <property type="entry name" value="Sugar_transporter_CS"/>
</dbReference>
<feature type="transmembrane region" description="Helical" evidence="5">
    <location>
        <begin position="21"/>
        <end position="44"/>
    </location>
</feature>
<dbReference type="STRING" id="10195.A0A3M7SM44"/>